<proteinExistence type="predicted"/>
<dbReference type="Pfam" id="PF01510">
    <property type="entry name" value="Amidase_2"/>
    <property type="match status" value="1"/>
</dbReference>
<dbReference type="EMBL" id="DSUJ01000008">
    <property type="protein sequence ID" value="HFI91830.1"/>
    <property type="molecule type" value="Genomic_DNA"/>
</dbReference>
<comment type="caution">
    <text evidence="2">The sequence shown here is derived from an EMBL/GenBank/DDBJ whole genome shotgun (WGS) entry which is preliminary data.</text>
</comment>
<dbReference type="PANTHER" id="PTHR42915">
    <property type="entry name" value="HYPOTHETICAL 460 KDA PROTEIN IN FEUA-SIGW INTERGENIC REGION [PRECURSOR]"/>
    <property type="match status" value="1"/>
</dbReference>
<evidence type="ECO:0000259" key="1">
    <source>
        <dbReference type="SMART" id="SM00701"/>
    </source>
</evidence>
<dbReference type="InterPro" id="IPR048502">
    <property type="entry name" value="NamZ_N"/>
</dbReference>
<dbReference type="InterPro" id="IPR006619">
    <property type="entry name" value="PGRP_domain_met/bac"/>
</dbReference>
<feature type="domain" description="Peptidoglycan recognition protein family" evidence="1">
    <location>
        <begin position="38"/>
        <end position="178"/>
    </location>
</feature>
<dbReference type="SUPFAM" id="SSF55846">
    <property type="entry name" value="N-acetylmuramoyl-L-alanine amidase-like"/>
    <property type="match status" value="1"/>
</dbReference>
<dbReference type="GO" id="GO:0008270">
    <property type="term" value="F:zinc ion binding"/>
    <property type="evidence" value="ECO:0007669"/>
    <property type="project" value="InterPro"/>
</dbReference>
<dbReference type="Gene3D" id="3.40.50.12170">
    <property type="entry name" value="Uncharacterised protein PF07075, DUF1343"/>
    <property type="match status" value="1"/>
</dbReference>
<name>A0A7V2ZKY7_9BACT</name>
<dbReference type="Gene3D" id="3.40.80.10">
    <property type="entry name" value="Peptidoglycan recognition protein-like"/>
    <property type="match status" value="1"/>
</dbReference>
<dbReference type="InterPro" id="IPR048503">
    <property type="entry name" value="NamZ_C"/>
</dbReference>
<dbReference type="InterPro" id="IPR036505">
    <property type="entry name" value="Amidase/PGRP_sf"/>
</dbReference>
<organism evidence="2">
    <name type="scientific">Ignavibacterium album</name>
    <dbReference type="NCBI Taxonomy" id="591197"/>
    <lineage>
        <taxon>Bacteria</taxon>
        <taxon>Pseudomonadati</taxon>
        <taxon>Ignavibacteriota</taxon>
        <taxon>Ignavibacteria</taxon>
        <taxon>Ignavibacteriales</taxon>
        <taxon>Ignavibacteriaceae</taxon>
        <taxon>Ignavibacterium</taxon>
    </lineage>
</organism>
<dbReference type="InterPro" id="IPR002502">
    <property type="entry name" value="Amidase_domain"/>
</dbReference>
<accession>A0A7V2ZKY7</accession>
<sequence length="600" mass="68759">MRKILQLTVILLSIFIFSQCASTSEMILISDLHYPSDLNVISRTEWGWQPLTRVLPEHKIDKITIHHGGEFFPEDKDMIQYLRNLQSWSRREKKWIDIPYHFMIDLKGNIYETRPINYPGDTNTDYDVRGHALICVVGNYEEQKINQSQLNSLVNLVSFLQNKYEVSDKDIRGHKDYTNQTVCPGKDLYKYIEDGTIVRMIHEKKMVVKTKAKVKTGIEVLRDRNFDILKGKKVGLVTNPTGVDSKLKSTIDILFESPEVNLVALYGPEHGVRGNYSAGEYVDFYIDETTNLPVYSLYGKTRKPTPEMLKDVDVLVFDIQDIGSRSYTYISTMGLVMEAAAENDKEVVILDRPNPLGGNRIEGNLVEDGFYSFVSQFSIPYIHGLTVGELAMLLNEEGLLANKVKCKLSIIKMDGWNRSMYFEETGLPWVLTSPHIPHPYSAFYYAASGIVGELRGVISIGIGYTLPFQTFAAEWINSVELANKMNSFELPGVVFRPITYKPYYAFGKDKMLNGVQIHILDYDAVELIPIQFYLLQAVNELYGKNLIIEGKNNDMFDKVLGTNKIRELFIKNQKVSDILPYLNKDIDNFRTLSKKYYLYD</sequence>
<reference evidence="2" key="1">
    <citation type="journal article" date="2020" name="mSystems">
        <title>Genome- and Community-Level Interaction Insights into Carbon Utilization and Element Cycling Functions of Hydrothermarchaeota in Hydrothermal Sediment.</title>
        <authorList>
            <person name="Zhou Z."/>
            <person name="Liu Y."/>
            <person name="Xu W."/>
            <person name="Pan J."/>
            <person name="Luo Z.H."/>
            <person name="Li M."/>
        </authorList>
    </citation>
    <scope>NUCLEOTIDE SEQUENCE [LARGE SCALE GENOMIC DNA]</scope>
    <source>
        <strain evidence="2">SpSt-479</strain>
    </source>
</reference>
<dbReference type="SMART" id="SM00701">
    <property type="entry name" value="PGRP"/>
    <property type="match status" value="1"/>
</dbReference>
<dbReference type="AlphaFoldDB" id="A0A7V2ZKY7"/>
<dbReference type="Pfam" id="PF07075">
    <property type="entry name" value="NamZ_N"/>
    <property type="match status" value="1"/>
</dbReference>
<gene>
    <name evidence="2" type="ORF">ENS31_09935</name>
</gene>
<dbReference type="GO" id="GO:0033922">
    <property type="term" value="F:peptidoglycan beta-N-acetylmuramidase activity"/>
    <property type="evidence" value="ECO:0007669"/>
    <property type="project" value="InterPro"/>
</dbReference>
<dbReference type="PANTHER" id="PTHR42915:SF1">
    <property type="entry name" value="PEPTIDOGLYCAN BETA-N-ACETYLMURAMIDASE NAMZ"/>
    <property type="match status" value="1"/>
</dbReference>
<dbReference type="CDD" id="cd06583">
    <property type="entry name" value="PGRP"/>
    <property type="match status" value="1"/>
</dbReference>
<protein>
    <submittedName>
        <fullName evidence="2">DUF1343 domain-containing protein</fullName>
    </submittedName>
</protein>
<dbReference type="Gene3D" id="3.90.1150.140">
    <property type="match status" value="1"/>
</dbReference>
<dbReference type="GO" id="GO:0008745">
    <property type="term" value="F:N-acetylmuramoyl-L-alanine amidase activity"/>
    <property type="evidence" value="ECO:0007669"/>
    <property type="project" value="InterPro"/>
</dbReference>
<dbReference type="Pfam" id="PF20732">
    <property type="entry name" value="NamZ_C"/>
    <property type="match status" value="1"/>
</dbReference>
<dbReference type="InterPro" id="IPR008302">
    <property type="entry name" value="NamZ"/>
</dbReference>
<evidence type="ECO:0000313" key="2">
    <source>
        <dbReference type="EMBL" id="HFI91830.1"/>
    </source>
</evidence>
<dbReference type="GO" id="GO:0009253">
    <property type="term" value="P:peptidoglycan catabolic process"/>
    <property type="evidence" value="ECO:0007669"/>
    <property type="project" value="InterPro"/>
</dbReference>